<feature type="region of interest" description="Disordered" evidence="1">
    <location>
        <begin position="88"/>
        <end position="131"/>
    </location>
</feature>
<organism evidence="2 3">
    <name type="scientific">Albula glossodonta</name>
    <name type="common">roundjaw bonefish</name>
    <dbReference type="NCBI Taxonomy" id="121402"/>
    <lineage>
        <taxon>Eukaryota</taxon>
        <taxon>Metazoa</taxon>
        <taxon>Chordata</taxon>
        <taxon>Craniata</taxon>
        <taxon>Vertebrata</taxon>
        <taxon>Euteleostomi</taxon>
        <taxon>Actinopterygii</taxon>
        <taxon>Neopterygii</taxon>
        <taxon>Teleostei</taxon>
        <taxon>Albuliformes</taxon>
        <taxon>Albulidae</taxon>
        <taxon>Albula</taxon>
    </lineage>
</organism>
<dbReference type="OrthoDB" id="10067624at2759"/>
<accession>A0A8T2N8D8</accession>
<feature type="compositionally biased region" description="Acidic residues" evidence="1">
    <location>
        <begin position="1"/>
        <end position="25"/>
    </location>
</feature>
<dbReference type="EMBL" id="JAFBMS010000165">
    <property type="protein sequence ID" value="KAG9334048.1"/>
    <property type="molecule type" value="Genomic_DNA"/>
</dbReference>
<evidence type="ECO:0000313" key="2">
    <source>
        <dbReference type="EMBL" id="KAG9334048.1"/>
    </source>
</evidence>
<reference evidence="2" key="1">
    <citation type="thesis" date="2021" institute="BYU ScholarsArchive" country="Provo, UT, USA">
        <title>Applications of and Algorithms for Genome Assembly and Genomic Analyses with an Emphasis on Marine Teleosts.</title>
        <authorList>
            <person name="Pickett B.D."/>
        </authorList>
    </citation>
    <scope>NUCLEOTIDE SEQUENCE</scope>
    <source>
        <strain evidence="2">HI-2016</strain>
    </source>
</reference>
<feature type="region of interest" description="Disordered" evidence="1">
    <location>
        <begin position="1"/>
        <end position="30"/>
    </location>
</feature>
<gene>
    <name evidence="2" type="ORF">JZ751_009211</name>
</gene>
<evidence type="ECO:0000313" key="3">
    <source>
        <dbReference type="Proteomes" id="UP000824540"/>
    </source>
</evidence>
<comment type="caution">
    <text evidence="2">The sequence shown here is derived from an EMBL/GenBank/DDBJ whole genome shotgun (WGS) entry which is preliminary data.</text>
</comment>
<name>A0A8T2N8D8_9TELE</name>
<keyword evidence="3" id="KW-1185">Reference proteome</keyword>
<feature type="compositionally biased region" description="Basic and acidic residues" evidence="1">
    <location>
        <begin position="164"/>
        <end position="190"/>
    </location>
</feature>
<protein>
    <submittedName>
        <fullName evidence="2">Uncharacterized protein</fullName>
    </submittedName>
</protein>
<proteinExistence type="predicted"/>
<sequence length="190" mass="21312">MITYGDGEDVYLDAEEGDDDDDDDVKECGSTLDGSGCEALYLYDSQDWVESPACSPEETSAISPMLAEETFRYMSECGVLAADNRVLSPSRAAETDPDRGPDCAGLTLRRRPQCPEKEGEREGGEERNVESGVRARVWGGWLQCPARLRQAEAERGVRTNVIGQREKCVRGERERERERERKNRQSEQAE</sequence>
<dbReference type="AlphaFoldDB" id="A0A8T2N8D8"/>
<feature type="region of interest" description="Disordered" evidence="1">
    <location>
        <begin position="151"/>
        <end position="190"/>
    </location>
</feature>
<feature type="compositionally biased region" description="Basic and acidic residues" evidence="1">
    <location>
        <begin position="113"/>
        <end position="129"/>
    </location>
</feature>
<evidence type="ECO:0000256" key="1">
    <source>
        <dbReference type="SAM" id="MobiDB-lite"/>
    </source>
</evidence>
<dbReference type="Proteomes" id="UP000824540">
    <property type="component" value="Unassembled WGS sequence"/>
</dbReference>